<dbReference type="PROSITE" id="PS50188">
    <property type="entry name" value="B302_SPRY"/>
    <property type="match status" value="1"/>
</dbReference>
<evidence type="ECO:0000256" key="8">
    <source>
        <dbReference type="SAM" id="MobiDB-lite"/>
    </source>
</evidence>
<dbReference type="InterPro" id="IPR001870">
    <property type="entry name" value="B30.2/SPRY"/>
</dbReference>
<feature type="coiled-coil region" evidence="7">
    <location>
        <begin position="230"/>
        <end position="269"/>
    </location>
</feature>
<dbReference type="EMBL" id="AHAT01024542">
    <property type="status" value="NOT_ANNOTATED_CDS"/>
    <property type="molecule type" value="Genomic_DNA"/>
</dbReference>
<dbReference type="InterPro" id="IPR013083">
    <property type="entry name" value="Znf_RING/FYVE/PHD"/>
</dbReference>
<evidence type="ECO:0000256" key="4">
    <source>
        <dbReference type="ARBA" id="ARBA00022833"/>
    </source>
</evidence>
<protein>
    <submittedName>
        <fullName evidence="12">Uncharacterized protein</fullName>
    </submittedName>
</protein>
<dbReference type="PANTHER" id="PTHR25465">
    <property type="entry name" value="B-BOX DOMAIN CONTAINING"/>
    <property type="match status" value="1"/>
</dbReference>
<evidence type="ECO:0000259" key="11">
    <source>
        <dbReference type="PROSITE" id="PS50188"/>
    </source>
</evidence>
<evidence type="ECO:0000256" key="5">
    <source>
        <dbReference type="ARBA" id="ARBA00022859"/>
    </source>
</evidence>
<dbReference type="SMART" id="SM00184">
    <property type="entry name" value="RING"/>
    <property type="match status" value="1"/>
</dbReference>
<feature type="compositionally biased region" description="Low complexity" evidence="8">
    <location>
        <begin position="306"/>
        <end position="315"/>
    </location>
</feature>
<dbReference type="Bgee" id="ENSLOCG00000001380">
    <property type="expression patterns" value="Expressed in liver and 12 other cell types or tissues"/>
</dbReference>
<proteinExistence type="predicted"/>
<feature type="domain" description="B box-type" evidence="10">
    <location>
        <begin position="141"/>
        <end position="177"/>
    </location>
</feature>
<feature type="domain" description="RING-type" evidence="9">
    <location>
        <begin position="11"/>
        <end position="53"/>
    </location>
</feature>
<evidence type="ECO:0000256" key="1">
    <source>
        <dbReference type="ARBA" id="ARBA00022588"/>
    </source>
</evidence>
<dbReference type="InterPro" id="IPR043136">
    <property type="entry name" value="B30.2/SPRY_sf"/>
</dbReference>
<keyword evidence="4" id="KW-0862">Zinc</keyword>
<dbReference type="GeneTree" id="ENSGT01030000234583"/>
<keyword evidence="2" id="KW-0479">Metal-binding</keyword>
<dbReference type="SUPFAM" id="SSF57850">
    <property type="entry name" value="RING/U-box"/>
    <property type="match status" value="1"/>
</dbReference>
<organism evidence="12 13">
    <name type="scientific">Lepisosteus oculatus</name>
    <name type="common">Spotted gar</name>
    <dbReference type="NCBI Taxonomy" id="7918"/>
    <lineage>
        <taxon>Eukaryota</taxon>
        <taxon>Metazoa</taxon>
        <taxon>Chordata</taxon>
        <taxon>Craniata</taxon>
        <taxon>Vertebrata</taxon>
        <taxon>Euteleostomi</taxon>
        <taxon>Actinopterygii</taxon>
        <taxon>Neopterygii</taxon>
        <taxon>Holostei</taxon>
        <taxon>Semionotiformes</taxon>
        <taxon>Lepisosteidae</taxon>
        <taxon>Lepisosteus</taxon>
    </lineage>
</organism>
<keyword evidence="13" id="KW-1185">Reference proteome</keyword>
<dbReference type="InterPro" id="IPR051051">
    <property type="entry name" value="E3_ubiq-ligase_TRIM/RNF"/>
</dbReference>
<dbReference type="PROSITE" id="PS50119">
    <property type="entry name" value="ZF_BBOX"/>
    <property type="match status" value="1"/>
</dbReference>
<dbReference type="InterPro" id="IPR003877">
    <property type="entry name" value="SPRY_dom"/>
</dbReference>
<dbReference type="Gene3D" id="2.60.120.920">
    <property type="match status" value="1"/>
</dbReference>
<dbReference type="PROSITE" id="PS50089">
    <property type="entry name" value="ZF_RING_2"/>
    <property type="match status" value="1"/>
</dbReference>
<dbReference type="PROSITE" id="PS00518">
    <property type="entry name" value="ZF_RING_1"/>
    <property type="match status" value="1"/>
</dbReference>
<dbReference type="GO" id="GO:0008270">
    <property type="term" value="F:zinc ion binding"/>
    <property type="evidence" value="ECO:0007669"/>
    <property type="project" value="UniProtKB-KW"/>
</dbReference>
<keyword evidence="5" id="KW-0391">Immunity</keyword>
<evidence type="ECO:0000256" key="6">
    <source>
        <dbReference type="PROSITE-ProRule" id="PRU00024"/>
    </source>
</evidence>
<accession>W5LZM2</accession>
<feature type="domain" description="B30.2/SPRY" evidence="11">
    <location>
        <begin position="322"/>
        <end position="528"/>
    </location>
</feature>
<dbReference type="SMART" id="SM00449">
    <property type="entry name" value="SPRY"/>
    <property type="match status" value="1"/>
</dbReference>
<dbReference type="InterPro" id="IPR000315">
    <property type="entry name" value="Znf_B-box"/>
</dbReference>
<dbReference type="InterPro" id="IPR001841">
    <property type="entry name" value="Znf_RING"/>
</dbReference>
<dbReference type="InterPro" id="IPR017907">
    <property type="entry name" value="Znf_RING_CS"/>
</dbReference>
<dbReference type="Pfam" id="PF00622">
    <property type="entry name" value="SPRY"/>
    <property type="match status" value="1"/>
</dbReference>
<keyword evidence="7" id="KW-0175">Coiled coil</keyword>
<reference evidence="12" key="2">
    <citation type="submission" date="2025-08" db="UniProtKB">
        <authorList>
            <consortium name="Ensembl"/>
        </authorList>
    </citation>
    <scope>IDENTIFICATION</scope>
</reference>
<dbReference type="SUPFAM" id="SSF49899">
    <property type="entry name" value="Concanavalin A-like lectins/glucanases"/>
    <property type="match status" value="1"/>
</dbReference>
<evidence type="ECO:0000256" key="7">
    <source>
        <dbReference type="SAM" id="Coils"/>
    </source>
</evidence>
<evidence type="ECO:0000313" key="12">
    <source>
        <dbReference type="Ensembl" id="ENSLOCP00000001579.1"/>
    </source>
</evidence>
<feature type="region of interest" description="Disordered" evidence="8">
    <location>
        <begin position="301"/>
        <end position="322"/>
    </location>
</feature>
<evidence type="ECO:0000256" key="3">
    <source>
        <dbReference type="ARBA" id="ARBA00022771"/>
    </source>
</evidence>
<name>W5LZM2_LEPOC</name>
<dbReference type="Gene3D" id="3.30.40.10">
    <property type="entry name" value="Zinc/RING finger domain, C3HC4 (zinc finger)"/>
    <property type="match status" value="1"/>
</dbReference>
<dbReference type="PANTHER" id="PTHR25465:SF41">
    <property type="entry name" value="E3 UBIQUITIN-PROTEIN LIGASE RNF135"/>
    <property type="match status" value="1"/>
</dbReference>
<reference evidence="12" key="3">
    <citation type="submission" date="2025-09" db="UniProtKB">
        <authorList>
            <consortium name="Ensembl"/>
        </authorList>
    </citation>
    <scope>IDENTIFICATION</scope>
</reference>
<dbReference type="Pfam" id="PF00643">
    <property type="entry name" value="zf-B_box"/>
    <property type="match status" value="1"/>
</dbReference>
<keyword evidence="1" id="KW-0399">Innate immunity</keyword>
<dbReference type="InterPro" id="IPR027370">
    <property type="entry name" value="Znf-RING_euk"/>
</dbReference>
<evidence type="ECO:0000313" key="13">
    <source>
        <dbReference type="Proteomes" id="UP000018468"/>
    </source>
</evidence>
<dbReference type="GO" id="GO:0045087">
    <property type="term" value="P:innate immune response"/>
    <property type="evidence" value="ECO:0007669"/>
    <property type="project" value="UniProtKB-KW"/>
</dbReference>
<dbReference type="Gene3D" id="3.30.160.60">
    <property type="entry name" value="Classic Zinc Finger"/>
    <property type="match status" value="1"/>
</dbReference>
<reference evidence="13" key="1">
    <citation type="submission" date="2011-12" db="EMBL/GenBank/DDBJ databases">
        <title>The Draft Genome of Lepisosteus oculatus.</title>
        <authorList>
            <consortium name="The Broad Institute Genome Assembly &amp; Analysis Group"/>
            <consortium name="Computational R&amp;D Group"/>
            <consortium name="and Sequencing Platform"/>
            <person name="Di Palma F."/>
            <person name="Alfoldi J."/>
            <person name="Johnson J."/>
            <person name="Berlin A."/>
            <person name="Gnerre S."/>
            <person name="Jaffe D."/>
            <person name="MacCallum I."/>
            <person name="Young S."/>
            <person name="Walker B.J."/>
            <person name="Lander E.S."/>
            <person name="Lindblad-Toh K."/>
        </authorList>
    </citation>
    <scope>NUCLEOTIDE SEQUENCE [LARGE SCALE GENOMIC DNA]</scope>
</reference>
<dbReference type="InterPro" id="IPR003879">
    <property type="entry name" value="Butyrophylin_SPRY"/>
</dbReference>
<dbReference type="EMBL" id="AHAT01024541">
    <property type="status" value="NOT_ANNOTATED_CDS"/>
    <property type="molecule type" value="Genomic_DNA"/>
</dbReference>
<evidence type="ECO:0000259" key="9">
    <source>
        <dbReference type="PROSITE" id="PS50089"/>
    </source>
</evidence>
<dbReference type="SUPFAM" id="SSF57845">
    <property type="entry name" value="B-box zinc-binding domain"/>
    <property type="match status" value="1"/>
</dbReference>
<dbReference type="Proteomes" id="UP000018468">
    <property type="component" value="Linkage group LG4"/>
</dbReference>
<dbReference type="PRINTS" id="PR01407">
    <property type="entry name" value="BUTYPHLNCDUF"/>
</dbReference>
<dbReference type="Ensembl" id="ENSLOCT00000001584.1">
    <property type="protein sequence ID" value="ENSLOCP00000001579.1"/>
    <property type="gene ID" value="ENSLOCG00000001380.1"/>
</dbReference>
<dbReference type="Gene3D" id="4.10.830.40">
    <property type="match status" value="1"/>
</dbReference>
<evidence type="ECO:0000256" key="2">
    <source>
        <dbReference type="ARBA" id="ARBA00022723"/>
    </source>
</evidence>
<evidence type="ECO:0000259" key="10">
    <source>
        <dbReference type="PROSITE" id="PS50119"/>
    </source>
</evidence>
<sequence length="528" mass="58725">GADVMEEELTCPICLEVFAEPHMLCCGHNFCRSCLDVVLRKQEETGDYKCPECAWAFQEKPSPKRNFKLASIVERYEASQRSSEEGRPALSCDYCTGAAAKTCLKCESSFCAAHLRPHLEKPSLRLHCLVEPSGQLGGLKCAEHDDVYKLFCSDCERCVCTFCTVDSPHRGHDIKSFKGAQQDLRKRARLVPSPLTAWARTRVGTLRYHSADVQTDIACVQTDPACAWACEGLQQAVQEFQAQLESCVEQEEQEAVAELQRSAAQTQGQRDILTELHTSMEELLSERDPFHCIQVSRAEEGESEGSEMGSNENPNTSTAQAVENRKPSSVCYLELTLFLLSFSRASSLSKTDKLHLSHQVTLAYENIVLTVCVCVCCRCCAASSTWRPSRRRARSCSASCKGSSSGDESLCWEVQVEKAGNWAVGVAYQGLPRKGWDNDCLLGYNADSWCLYSLFDGLKAWHNNRQAAPRLAGHVQRVRVLLDCDEGTLSFYSARPQPALLHTYTARFSQVLCPAFWVGPGTRLTLHK</sequence>
<dbReference type="AlphaFoldDB" id="W5LZM2"/>
<keyword evidence="3 6" id="KW-0863">Zinc-finger</keyword>
<dbReference type="InterPro" id="IPR013320">
    <property type="entry name" value="ConA-like_dom_sf"/>
</dbReference>
<dbReference type="Pfam" id="PF13445">
    <property type="entry name" value="zf-RING_UBOX"/>
    <property type="match status" value="1"/>
</dbReference>
<dbReference type="EMBL" id="AHAT01024543">
    <property type="status" value="NOT_ANNOTATED_CDS"/>
    <property type="molecule type" value="Genomic_DNA"/>
</dbReference>